<evidence type="ECO:0000313" key="2">
    <source>
        <dbReference type="Proteomes" id="UP000886520"/>
    </source>
</evidence>
<accession>A0A9D4UL72</accession>
<comment type="caution">
    <text evidence="1">The sequence shown here is derived from an EMBL/GenBank/DDBJ whole genome shotgun (WGS) entry which is preliminary data.</text>
</comment>
<name>A0A9D4UL72_ADICA</name>
<dbReference type="Proteomes" id="UP000886520">
    <property type="component" value="Chromosome 15"/>
</dbReference>
<keyword evidence="2" id="KW-1185">Reference proteome</keyword>
<dbReference type="EMBL" id="JABFUD020000015">
    <property type="protein sequence ID" value="KAI5069629.1"/>
    <property type="molecule type" value="Genomic_DNA"/>
</dbReference>
<organism evidence="1 2">
    <name type="scientific">Adiantum capillus-veneris</name>
    <name type="common">Maidenhair fern</name>
    <dbReference type="NCBI Taxonomy" id="13818"/>
    <lineage>
        <taxon>Eukaryota</taxon>
        <taxon>Viridiplantae</taxon>
        <taxon>Streptophyta</taxon>
        <taxon>Embryophyta</taxon>
        <taxon>Tracheophyta</taxon>
        <taxon>Polypodiopsida</taxon>
        <taxon>Polypodiidae</taxon>
        <taxon>Polypodiales</taxon>
        <taxon>Pteridineae</taxon>
        <taxon>Pteridaceae</taxon>
        <taxon>Vittarioideae</taxon>
        <taxon>Adiantum</taxon>
    </lineage>
</organism>
<evidence type="ECO:0000313" key="1">
    <source>
        <dbReference type="EMBL" id="KAI5069629.1"/>
    </source>
</evidence>
<protein>
    <submittedName>
        <fullName evidence="1">Uncharacterized protein</fullName>
    </submittedName>
</protein>
<proteinExistence type="predicted"/>
<gene>
    <name evidence="1" type="ORF">GOP47_0015930</name>
</gene>
<sequence length="77" mass="8593">MLGCKGPKARNTQEVAYGTAPLLRQGLKHGDGHVQFFLHCQCGHVGFKNIWILRDGLLLSIKVTNICKFTSKVINRD</sequence>
<reference evidence="1" key="1">
    <citation type="submission" date="2021-01" db="EMBL/GenBank/DDBJ databases">
        <title>Adiantum capillus-veneris genome.</title>
        <authorList>
            <person name="Fang Y."/>
            <person name="Liao Q."/>
        </authorList>
    </citation>
    <scope>NUCLEOTIDE SEQUENCE</scope>
    <source>
        <strain evidence="1">H3</strain>
        <tissue evidence="1">Leaf</tissue>
    </source>
</reference>
<dbReference type="AlphaFoldDB" id="A0A9D4UL72"/>